<dbReference type="AlphaFoldDB" id="A0AA90NM31"/>
<evidence type="ECO:0000256" key="9">
    <source>
        <dbReference type="SAM" id="Phobius"/>
    </source>
</evidence>
<evidence type="ECO:0000259" key="10">
    <source>
        <dbReference type="PROSITE" id="PS50850"/>
    </source>
</evidence>
<gene>
    <name evidence="11" type="ORF">QS748_10740</name>
</gene>
<evidence type="ECO:0000256" key="7">
    <source>
        <dbReference type="ARBA" id="ARBA00022989"/>
    </source>
</evidence>
<feature type="domain" description="Major facilitator superfamily (MFS) profile" evidence="10">
    <location>
        <begin position="1"/>
        <end position="403"/>
    </location>
</feature>
<feature type="transmembrane region" description="Helical" evidence="9">
    <location>
        <begin position="101"/>
        <end position="124"/>
    </location>
</feature>
<comment type="caution">
    <text evidence="11">The sequence shown here is derived from an EMBL/GenBank/DDBJ whole genome shotgun (WGS) entry which is preliminary data.</text>
</comment>
<feature type="transmembrane region" description="Helical" evidence="9">
    <location>
        <begin position="225"/>
        <end position="245"/>
    </location>
</feature>
<feature type="transmembrane region" description="Helical" evidence="9">
    <location>
        <begin position="12"/>
        <end position="33"/>
    </location>
</feature>
<keyword evidence="4" id="KW-1003">Cell membrane</keyword>
<dbReference type="Gene3D" id="1.20.1250.20">
    <property type="entry name" value="MFS general substrate transporter like domains"/>
    <property type="match status" value="2"/>
</dbReference>
<evidence type="ECO:0000256" key="4">
    <source>
        <dbReference type="ARBA" id="ARBA00022475"/>
    </source>
</evidence>
<dbReference type="GO" id="GO:0005886">
    <property type="term" value="C:plasma membrane"/>
    <property type="evidence" value="ECO:0007669"/>
    <property type="project" value="UniProtKB-SubCell"/>
</dbReference>
<dbReference type="Pfam" id="PF07690">
    <property type="entry name" value="MFS_1"/>
    <property type="match status" value="1"/>
</dbReference>
<evidence type="ECO:0000313" key="11">
    <source>
        <dbReference type="EMBL" id="MDP0589629.1"/>
    </source>
</evidence>
<keyword evidence="6" id="KW-0769">Symport</keyword>
<feature type="transmembrane region" description="Helical" evidence="9">
    <location>
        <begin position="312"/>
        <end position="334"/>
    </location>
</feature>
<sequence>MFITCLGAVLEFLDFAIVIFFANELAATFLPGTGDAGRLWIFAIYSIGSVSRIFGGVLFSHFGDRIGRKKLFQLSIIVMSASTLGIGLLPGYASIGITSTILLFFLRMLQGLSVGGELPGAIVFVSEHVSPRYRGVLTSAIISSALVGLVLASSMGIALHHYLTQEQLNNWGWRIPFIAGSTLGIFVYFLRKGIIETSLFTKILAQRSVVKIPVADLFRYNSSSIFIGTALTSAAAAMVSLYILLPPYASRYLDFPAEDVFVFTTSTLLLLALLTVFCGWLSDIIGRKYILIVGGTILLIVANTASEAIQTGSLWVVMALTVIPSAIFNGCYVSSVAELFPTEVRYTGLAVCLNLGVCIFGGSVPYVIELLTQARYSSGPLALMLMTGVFTIAGSVYMKSRHRCYLGNSNFPNMNIKSTGRASLIPD</sequence>
<proteinExistence type="inferred from homology"/>
<evidence type="ECO:0000256" key="5">
    <source>
        <dbReference type="ARBA" id="ARBA00022692"/>
    </source>
</evidence>
<feature type="transmembrane region" description="Helical" evidence="9">
    <location>
        <begin position="346"/>
        <end position="368"/>
    </location>
</feature>
<protein>
    <submittedName>
        <fullName evidence="11">MFS transporter</fullName>
    </submittedName>
</protein>
<feature type="transmembrane region" description="Helical" evidence="9">
    <location>
        <begin position="71"/>
        <end position="95"/>
    </location>
</feature>
<dbReference type="PROSITE" id="PS50850">
    <property type="entry name" value="MFS"/>
    <property type="match status" value="1"/>
</dbReference>
<keyword evidence="7 9" id="KW-1133">Transmembrane helix</keyword>
<feature type="transmembrane region" description="Helical" evidence="9">
    <location>
        <begin position="380"/>
        <end position="398"/>
    </location>
</feature>
<feature type="transmembrane region" description="Helical" evidence="9">
    <location>
        <begin position="39"/>
        <end position="59"/>
    </location>
</feature>
<keyword evidence="3" id="KW-0813">Transport</keyword>
<dbReference type="Proteomes" id="UP001178148">
    <property type="component" value="Unassembled WGS sequence"/>
</dbReference>
<evidence type="ECO:0000256" key="2">
    <source>
        <dbReference type="ARBA" id="ARBA00008240"/>
    </source>
</evidence>
<feature type="transmembrane region" description="Helical" evidence="9">
    <location>
        <begin position="260"/>
        <end position="282"/>
    </location>
</feature>
<dbReference type="SUPFAM" id="SSF103473">
    <property type="entry name" value="MFS general substrate transporter"/>
    <property type="match status" value="1"/>
</dbReference>
<dbReference type="InterPro" id="IPR011701">
    <property type="entry name" value="MFS"/>
</dbReference>
<reference evidence="11 12" key="1">
    <citation type="journal article" date="2023" name="bioRxiv">
        <title>An intranuclear bacterial parasite of deep-sea mussels expresses apoptosis inhibitors acquired from its host.</title>
        <authorList>
            <person name="Gonzalez Porras M.A."/>
            <person name="Assie A."/>
            <person name="Tietjen M."/>
            <person name="Violette M."/>
            <person name="Kleiner M."/>
            <person name="Gruber-Vodicka H."/>
            <person name="Dubilier N."/>
            <person name="Leisch N."/>
        </authorList>
    </citation>
    <scope>NUCLEOTIDE SEQUENCE [LARGE SCALE GENOMIC DNA]</scope>
    <source>
        <strain evidence="11">IAP13</strain>
    </source>
</reference>
<dbReference type="InterPro" id="IPR005829">
    <property type="entry name" value="Sugar_transporter_CS"/>
</dbReference>
<dbReference type="InterPro" id="IPR051084">
    <property type="entry name" value="H+-coupled_symporters"/>
</dbReference>
<keyword evidence="12" id="KW-1185">Reference proteome</keyword>
<dbReference type="InterPro" id="IPR020846">
    <property type="entry name" value="MFS_dom"/>
</dbReference>
<evidence type="ECO:0000256" key="3">
    <source>
        <dbReference type="ARBA" id="ARBA00022448"/>
    </source>
</evidence>
<dbReference type="EMBL" id="JASXSV010000017">
    <property type="protein sequence ID" value="MDP0589629.1"/>
    <property type="molecule type" value="Genomic_DNA"/>
</dbReference>
<keyword evidence="5 9" id="KW-0812">Transmembrane</keyword>
<feature type="transmembrane region" description="Helical" evidence="9">
    <location>
        <begin position="289"/>
        <end position="306"/>
    </location>
</feature>
<evidence type="ECO:0000256" key="1">
    <source>
        <dbReference type="ARBA" id="ARBA00004651"/>
    </source>
</evidence>
<evidence type="ECO:0000256" key="8">
    <source>
        <dbReference type="ARBA" id="ARBA00023136"/>
    </source>
</evidence>
<dbReference type="InterPro" id="IPR036259">
    <property type="entry name" value="MFS_trans_sf"/>
</dbReference>
<dbReference type="GO" id="GO:0015293">
    <property type="term" value="F:symporter activity"/>
    <property type="evidence" value="ECO:0007669"/>
    <property type="project" value="UniProtKB-KW"/>
</dbReference>
<dbReference type="PROSITE" id="PS00217">
    <property type="entry name" value="SUGAR_TRANSPORT_2"/>
    <property type="match status" value="1"/>
</dbReference>
<evidence type="ECO:0000256" key="6">
    <source>
        <dbReference type="ARBA" id="ARBA00022847"/>
    </source>
</evidence>
<dbReference type="PANTHER" id="PTHR43528:SF7">
    <property type="entry name" value="MFS TRANSPORTER"/>
    <property type="match status" value="1"/>
</dbReference>
<feature type="transmembrane region" description="Helical" evidence="9">
    <location>
        <begin position="171"/>
        <end position="190"/>
    </location>
</feature>
<accession>A0AA90NM31</accession>
<comment type="subcellular location">
    <subcellularLocation>
        <location evidence="1">Cell membrane</location>
        <topology evidence="1">Multi-pass membrane protein</topology>
    </subcellularLocation>
</comment>
<name>A0AA90NM31_9GAMM</name>
<comment type="similarity">
    <text evidence="2">Belongs to the major facilitator superfamily. Metabolite:H+ Symporter (MHS) family (TC 2.A.1.6) family.</text>
</comment>
<organism evidence="11 12">
    <name type="scientific">Candidatus Endonucleibacter bathymodioli</name>
    <dbReference type="NCBI Taxonomy" id="539814"/>
    <lineage>
        <taxon>Bacteria</taxon>
        <taxon>Pseudomonadati</taxon>
        <taxon>Pseudomonadota</taxon>
        <taxon>Gammaproteobacteria</taxon>
        <taxon>Oceanospirillales</taxon>
        <taxon>Endozoicomonadaceae</taxon>
        <taxon>Candidatus Endonucleibacter</taxon>
    </lineage>
</organism>
<feature type="transmembrane region" description="Helical" evidence="9">
    <location>
        <begin position="136"/>
        <end position="159"/>
    </location>
</feature>
<keyword evidence="8 9" id="KW-0472">Membrane</keyword>
<evidence type="ECO:0000313" key="12">
    <source>
        <dbReference type="Proteomes" id="UP001178148"/>
    </source>
</evidence>
<dbReference type="PANTHER" id="PTHR43528">
    <property type="entry name" value="ALPHA-KETOGLUTARATE PERMEASE"/>
    <property type="match status" value="1"/>
</dbReference>